<comment type="caution">
    <text evidence="1">The sequence shown here is derived from an EMBL/GenBank/DDBJ whole genome shotgun (WGS) entry which is preliminary data.</text>
</comment>
<sequence length="43" mass="5132">MSVPLFLCFAQLWERLRNSFFNYFFVKKSVGSHLLFIAETLCQ</sequence>
<accession>A0A562SH20</accession>
<keyword evidence="2" id="KW-1185">Reference proteome</keyword>
<dbReference type="AlphaFoldDB" id="A0A562SH20"/>
<name>A0A562SH20_9BACT</name>
<gene>
    <name evidence="1" type="ORF">IQ13_3256</name>
</gene>
<dbReference type="Proteomes" id="UP000316167">
    <property type="component" value="Unassembled WGS sequence"/>
</dbReference>
<protein>
    <submittedName>
        <fullName evidence="1">Uncharacterized protein</fullName>
    </submittedName>
</protein>
<organism evidence="1 2">
    <name type="scientific">Lacibacter cauensis</name>
    <dbReference type="NCBI Taxonomy" id="510947"/>
    <lineage>
        <taxon>Bacteria</taxon>
        <taxon>Pseudomonadati</taxon>
        <taxon>Bacteroidota</taxon>
        <taxon>Chitinophagia</taxon>
        <taxon>Chitinophagales</taxon>
        <taxon>Chitinophagaceae</taxon>
        <taxon>Lacibacter</taxon>
    </lineage>
</organism>
<evidence type="ECO:0000313" key="2">
    <source>
        <dbReference type="Proteomes" id="UP000316167"/>
    </source>
</evidence>
<evidence type="ECO:0000313" key="1">
    <source>
        <dbReference type="EMBL" id="TWI80577.1"/>
    </source>
</evidence>
<proteinExistence type="predicted"/>
<dbReference type="EMBL" id="VLLE01000005">
    <property type="protein sequence ID" value="TWI80577.1"/>
    <property type="molecule type" value="Genomic_DNA"/>
</dbReference>
<reference evidence="1 2" key="1">
    <citation type="journal article" date="2015" name="Stand. Genomic Sci.">
        <title>Genomic Encyclopedia of Bacterial and Archaeal Type Strains, Phase III: the genomes of soil and plant-associated and newly described type strains.</title>
        <authorList>
            <person name="Whitman W.B."/>
            <person name="Woyke T."/>
            <person name="Klenk H.P."/>
            <person name="Zhou Y."/>
            <person name="Lilburn T.G."/>
            <person name="Beck B.J."/>
            <person name="De Vos P."/>
            <person name="Vandamme P."/>
            <person name="Eisen J.A."/>
            <person name="Garrity G."/>
            <person name="Hugenholtz P."/>
            <person name="Kyrpides N.C."/>
        </authorList>
    </citation>
    <scope>NUCLEOTIDE SEQUENCE [LARGE SCALE GENOMIC DNA]</scope>
    <source>
        <strain evidence="1 2">CGMCC 1.7271</strain>
    </source>
</reference>